<dbReference type="CDD" id="cd10145">
    <property type="entry name" value="TFIIA_gamma_N"/>
    <property type="match status" value="1"/>
</dbReference>
<keyword evidence="12" id="KW-0396">Initiation factor</keyword>
<sequence length="116" mass="13190">MAEQSMYHEMYRNASIGGTLADTLDDLISSRRIEPQLAIKIMTNFDKAIAQVLGEKVKARMSFKGHLDTYRFCDDVWTFILKDVKVKLDNSQQIEVEKVRIVSLLNANSAHNSGKK</sequence>
<evidence type="ECO:0000256" key="8">
    <source>
        <dbReference type="ARBA" id="ARBA00063181"/>
    </source>
</evidence>
<evidence type="ECO:0000259" key="10">
    <source>
        <dbReference type="Pfam" id="PF02268"/>
    </source>
</evidence>
<organism evidence="12 13">
    <name type="scientific">Aureobasidium melanogenum (strain CBS 110374)</name>
    <name type="common">Aureobasidium pullulans var. melanogenum</name>
    <dbReference type="NCBI Taxonomy" id="1043003"/>
    <lineage>
        <taxon>Eukaryota</taxon>
        <taxon>Fungi</taxon>
        <taxon>Dikarya</taxon>
        <taxon>Ascomycota</taxon>
        <taxon>Pezizomycotina</taxon>
        <taxon>Dothideomycetes</taxon>
        <taxon>Dothideomycetidae</taxon>
        <taxon>Dothideales</taxon>
        <taxon>Saccotheciaceae</taxon>
        <taxon>Aureobasidium</taxon>
    </lineage>
</organism>
<comment type="subunit">
    <text evidence="8">TFIIA is a heterodimer composed of the large TOA1 and the small TOA2 subunits.</text>
</comment>
<dbReference type="InterPro" id="IPR009083">
    <property type="entry name" value="TFIIA_a-hlx"/>
</dbReference>
<dbReference type="InterPro" id="IPR009088">
    <property type="entry name" value="TFIIA_b-brl"/>
</dbReference>
<reference evidence="12 13" key="1">
    <citation type="journal article" date="2014" name="BMC Genomics">
        <title>Genome sequencing of four Aureobasidium pullulans varieties: biotechnological potential, stress tolerance, and description of new species.</title>
        <authorList>
            <person name="Gostin Ar C."/>
            <person name="Ohm R.A."/>
            <person name="Kogej T."/>
            <person name="Sonjak S."/>
            <person name="Turk M."/>
            <person name="Zajc J."/>
            <person name="Zalar P."/>
            <person name="Grube M."/>
            <person name="Sun H."/>
            <person name="Han J."/>
            <person name="Sharma A."/>
            <person name="Chiniquy J."/>
            <person name="Ngan C.Y."/>
            <person name="Lipzen A."/>
            <person name="Barry K."/>
            <person name="Grigoriev I.V."/>
            <person name="Gunde-Cimerman N."/>
        </authorList>
    </citation>
    <scope>NUCLEOTIDE SEQUENCE [LARGE SCALE GENOMIC DNA]</scope>
    <source>
        <strain evidence="12 13">CBS 110374</strain>
    </source>
</reference>
<evidence type="ECO:0000313" key="12">
    <source>
        <dbReference type="EMBL" id="KEQ64308.1"/>
    </source>
</evidence>
<dbReference type="Pfam" id="PF02268">
    <property type="entry name" value="TFIIA_gamma_N"/>
    <property type="match status" value="1"/>
</dbReference>
<evidence type="ECO:0000256" key="3">
    <source>
        <dbReference type="ARBA" id="ARBA00019928"/>
    </source>
</evidence>
<gene>
    <name evidence="12" type="ORF">M437DRAFT_64854</name>
</gene>
<dbReference type="HOGENOM" id="CLU_112964_3_1_1"/>
<dbReference type="SUPFAM" id="SSF50784">
    <property type="entry name" value="Transcription factor IIA (TFIIA), beta-barrel domain"/>
    <property type="match status" value="1"/>
</dbReference>
<name>A0A074VV13_AURM1</name>
<dbReference type="GO" id="GO:0005672">
    <property type="term" value="C:transcription factor TFIIA complex"/>
    <property type="evidence" value="ECO:0007669"/>
    <property type="project" value="EnsemblFungi"/>
</dbReference>
<dbReference type="GO" id="GO:0060261">
    <property type="term" value="P:positive regulation of transcription initiation by RNA polymerase II"/>
    <property type="evidence" value="ECO:0007669"/>
    <property type="project" value="EnsemblFungi"/>
</dbReference>
<dbReference type="FunFam" id="2.30.18.10:FF:000003">
    <property type="entry name" value="Transcription initiation factor IIA subunit 2"/>
    <property type="match status" value="1"/>
</dbReference>
<feature type="domain" description="Transcription initiation factor IIA gamma subunit C-terminal" evidence="11">
    <location>
        <begin position="64"/>
        <end position="103"/>
    </location>
</feature>
<keyword evidence="4 9" id="KW-0805">Transcription regulation</keyword>
<evidence type="ECO:0000259" key="11">
    <source>
        <dbReference type="Pfam" id="PF02751"/>
    </source>
</evidence>
<dbReference type="PIRSF" id="PIRSF009415">
    <property type="entry name" value="Hum_TFIIA_gamma"/>
    <property type="match status" value="1"/>
</dbReference>
<dbReference type="RefSeq" id="XP_040881331.1">
    <property type="nucleotide sequence ID" value="XM_041024494.1"/>
</dbReference>
<dbReference type="EMBL" id="KL584829">
    <property type="protein sequence ID" value="KEQ64308.1"/>
    <property type="molecule type" value="Genomic_DNA"/>
</dbReference>
<keyword evidence="5 9" id="KW-0804">Transcription</keyword>
<dbReference type="AlphaFoldDB" id="A0A074VV13"/>
<dbReference type="Pfam" id="PF02751">
    <property type="entry name" value="TFIIA_gamma_C"/>
    <property type="match status" value="1"/>
</dbReference>
<comment type="subcellular location">
    <subcellularLocation>
        <location evidence="1 9">Nucleus</location>
    </subcellularLocation>
</comment>
<evidence type="ECO:0000256" key="4">
    <source>
        <dbReference type="ARBA" id="ARBA00023015"/>
    </source>
</evidence>
<dbReference type="SUPFAM" id="SSF47396">
    <property type="entry name" value="Transcription factor IIA (TFIIA), alpha-helical domain"/>
    <property type="match status" value="1"/>
</dbReference>
<dbReference type="GeneID" id="63917867"/>
<keyword evidence="6 9" id="KW-0539">Nucleus</keyword>
<proteinExistence type="inferred from homology"/>
<comment type="function">
    <text evidence="7">TFIIA is a component of the transcription machinery of RNA polymerase II and plays an important role in transcriptional activation. TFIIA in a complex with TBP mediates transcriptional activity.</text>
</comment>
<dbReference type="CDD" id="cd10014">
    <property type="entry name" value="TFIIA_gamma_C"/>
    <property type="match status" value="1"/>
</dbReference>
<dbReference type="GO" id="GO:0000979">
    <property type="term" value="F:RNA polymerase II core promoter sequence-specific DNA binding"/>
    <property type="evidence" value="ECO:0007669"/>
    <property type="project" value="EnsemblFungi"/>
</dbReference>
<evidence type="ECO:0000256" key="6">
    <source>
        <dbReference type="ARBA" id="ARBA00023242"/>
    </source>
</evidence>
<evidence type="ECO:0000256" key="9">
    <source>
        <dbReference type="PIRNR" id="PIRNR009415"/>
    </source>
</evidence>
<keyword evidence="12" id="KW-0648">Protein biosynthesis</keyword>
<dbReference type="Gene3D" id="1.10.287.190">
    <property type="entry name" value="Transcription factor IIA gamma subunit, alpha-helical domain"/>
    <property type="match status" value="1"/>
</dbReference>
<dbReference type="GO" id="GO:0017025">
    <property type="term" value="F:TBP-class protein binding"/>
    <property type="evidence" value="ECO:0007669"/>
    <property type="project" value="EnsemblFungi"/>
</dbReference>
<evidence type="ECO:0000256" key="2">
    <source>
        <dbReference type="ARBA" id="ARBA00007675"/>
    </source>
</evidence>
<dbReference type="Proteomes" id="UP000030672">
    <property type="component" value="Unassembled WGS sequence"/>
</dbReference>
<evidence type="ECO:0000256" key="1">
    <source>
        <dbReference type="ARBA" id="ARBA00004123"/>
    </source>
</evidence>
<evidence type="ECO:0000313" key="13">
    <source>
        <dbReference type="Proteomes" id="UP000030672"/>
    </source>
</evidence>
<dbReference type="GO" id="GO:0051123">
    <property type="term" value="P:RNA polymerase II preinitiation complex assembly"/>
    <property type="evidence" value="ECO:0007669"/>
    <property type="project" value="EnsemblFungi"/>
</dbReference>
<protein>
    <recommendedName>
        <fullName evidence="3 9">Transcription initiation factor IIA subunit 2</fullName>
    </recommendedName>
</protein>
<keyword evidence="13" id="KW-1185">Reference proteome</keyword>
<comment type="similarity">
    <text evidence="2 9">Belongs to the TFIIA subunit 2 family.</text>
</comment>
<dbReference type="InterPro" id="IPR015871">
    <property type="entry name" value="TFIIA_gsu_C"/>
</dbReference>
<dbReference type="InterPro" id="IPR015872">
    <property type="entry name" value="TFIIA_gsu_N"/>
</dbReference>
<feature type="domain" description="Transcription initiation factor IIA gamma subunit N-terminal" evidence="10">
    <location>
        <begin position="7"/>
        <end position="53"/>
    </location>
</feature>
<dbReference type="GO" id="GO:0003743">
    <property type="term" value="F:translation initiation factor activity"/>
    <property type="evidence" value="ECO:0007669"/>
    <property type="project" value="UniProtKB-KW"/>
</dbReference>
<evidence type="ECO:0000256" key="5">
    <source>
        <dbReference type="ARBA" id="ARBA00023163"/>
    </source>
</evidence>
<dbReference type="Gene3D" id="2.30.18.10">
    <property type="entry name" value="Transcription factor IIA (TFIIA), beta-barrel domain"/>
    <property type="match status" value="1"/>
</dbReference>
<dbReference type="PANTHER" id="PTHR10966">
    <property type="entry name" value="TRANSCRIPTION INITIATION FACTOR IIA SUBUNIT 2"/>
    <property type="match status" value="1"/>
</dbReference>
<dbReference type="FunFam" id="1.10.287.190:FF:000001">
    <property type="entry name" value="Transcription initiation factor IIA subunit 2"/>
    <property type="match status" value="1"/>
</dbReference>
<evidence type="ECO:0000256" key="7">
    <source>
        <dbReference type="ARBA" id="ARBA00024733"/>
    </source>
</evidence>
<accession>A0A074VV13</accession>
<dbReference type="InterPro" id="IPR003194">
    <property type="entry name" value="TFIIA_gsu"/>
</dbReference>
<dbReference type="STRING" id="1043003.A0A074VV13"/>